<keyword evidence="3" id="KW-1185">Reference proteome</keyword>
<feature type="domain" description="HTH cro/C1-type" evidence="1">
    <location>
        <begin position="5"/>
        <end position="57"/>
    </location>
</feature>
<dbReference type="OrthoDB" id="1270373at2"/>
<accession>F0NXS9</accession>
<sequence>MELIVKEVCKRYNIGLSELADRLNISRQSLYVSLKNNPTSDRITEIANAIGCDVHELIGTTPEYYHLYDDVSGEWLGIRKK</sequence>
<dbReference type="InterPro" id="IPR001387">
    <property type="entry name" value="Cro/C1-type_HTH"/>
</dbReference>
<dbReference type="AlphaFoldDB" id="F0NXS9"/>
<dbReference type="HOGENOM" id="CLU_193903_0_0_10"/>
<dbReference type="KEGG" id="wvi:Weevi_0264"/>
<dbReference type="SMART" id="SM00530">
    <property type="entry name" value="HTH_XRE"/>
    <property type="match status" value="1"/>
</dbReference>
<dbReference type="GO" id="GO:0003677">
    <property type="term" value="F:DNA binding"/>
    <property type="evidence" value="ECO:0007669"/>
    <property type="project" value="InterPro"/>
</dbReference>
<protein>
    <submittedName>
        <fullName evidence="2">Helix-turn-helix domain protein</fullName>
    </submittedName>
</protein>
<gene>
    <name evidence="2" type="ordered locus">Weevi_0264</name>
</gene>
<evidence type="ECO:0000313" key="3">
    <source>
        <dbReference type="Proteomes" id="UP000008641"/>
    </source>
</evidence>
<dbReference type="CDD" id="cd00093">
    <property type="entry name" value="HTH_XRE"/>
    <property type="match status" value="1"/>
</dbReference>
<proteinExistence type="predicted"/>
<dbReference type="Pfam" id="PF13443">
    <property type="entry name" value="HTH_26"/>
    <property type="match status" value="1"/>
</dbReference>
<dbReference type="Gene3D" id="1.10.260.40">
    <property type="entry name" value="lambda repressor-like DNA-binding domains"/>
    <property type="match status" value="1"/>
</dbReference>
<dbReference type="RefSeq" id="WP_013597378.1">
    <property type="nucleotide sequence ID" value="NC_015144.1"/>
</dbReference>
<dbReference type="InterPro" id="IPR010982">
    <property type="entry name" value="Lambda_DNA-bd_dom_sf"/>
</dbReference>
<evidence type="ECO:0000313" key="2">
    <source>
        <dbReference type="EMBL" id="ADX66986.1"/>
    </source>
</evidence>
<reference evidence="3" key="2">
    <citation type="journal article" date="2011" name="Stand. Genomic Sci.">
        <title>Complete genome sequence of Weeksella virosa type strain (9751T).</title>
        <authorList>
            <person name="Lang E."/>
            <person name="Teshima H."/>
            <person name="Lucas S."/>
            <person name="Lapidus A."/>
            <person name="Hammon N."/>
            <person name="Deshpande S."/>
            <person name="Nolan M."/>
            <person name="Cheng J."/>
            <person name="Pitluck S."/>
            <person name="Liolios K."/>
            <person name="Pagani I."/>
            <person name="Mikhailova N."/>
            <person name="Ivanova N."/>
            <person name="Mavromatis K."/>
            <person name="Pati A."/>
            <person name="Tapia R."/>
            <person name="Han C."/>
            <person name="Goodwin L."/>
            <person name="Chen A."/>
            <person name="Palaniappan K."/>
            <person name="Land M."/>
            <person name="Hauser L."/>
            <person name="Chang Y."/>
            <person name="Jeffries C."/>
            <person name="Brambilla E."/>
            <person name="Kopitz M."/>
            <person name="Rohde M."/>
            <person name="Goker M."/>
            <person name="Tindall B."/>
            <person name="Detter J."/>
            <person name="Woyke T."/>
            <person name="Bristow J."/>
            <person name="Eisen J."/>
            <person name="Markowitz V."/>
            <person name="Hugenholtz P."/>
            <person name="Klenk H."/>
            <person name="Kyrpides N."/>
        </authorList>
    </citation>
    <scope>NUCLEOTIDE SEQUENCE [LARGE SCALE GENOMIC DNA]</scope>
    <source>
        <strain evidence="3">ATCC 43766 / DSM 16922 / JCM 21250 / NBRC 16016 / NCTC 11634 / CL345/78</strain>
    </source>
</reference>
<reference evidence="2 3" key="1">
    <citation type="journal article" date="2011" name="Stand. Genomic Sci.">
        <title>Complete genome sequence of Weeksella virosa type strain (9751).</title>
        <authorList>
            <person name="Lang E."/>
            <person name="Teshima H."/>
            <person name="Lucas S."/>
            <person name="Lapidus A."/>
            <person name="Hammon N."/>
            <person name="Deshpande S."/>
            <person name="Nolan M."/>
            <person name="Cheng J.F."/>
            <person name="Pitluck S."/>
            <person name="Liolios K."/>
            <person name="Pagani I."/>
            <person name="Mikhailova N."/>
            <person name="Ivanova N."/>
            <person name="Mavromatis K."/>
            <person name="Pati A."/>
            <person name="Tapia R."/>
            <person name="Han C."/>
            <person name="Goodwin L."/>
            <person name="Chen A."/>
            <person name="Palaniappan K."/>
            <person name="Land M."/>
            <person name="Hauser L."/>
            <person name="Chang Y.J."/>
            <person name="Jeffries C.D."/>
            <person name="Brambilla E.M."/>
            <person name="Kopitz M."/>
            <person name="Rohde M."/>
            <person name="Goker M."/>
            <person name="Tindall B.J."/>
            <person name="Detter J.C."/>
            <person name="Woyke T."/>
            <person name="Bristow J."/>
            <person name="Eisen J.A."/>
            <person name="Markowitz V."/>
            <person name="Hugenholtz P."/>
            <person name="Klenk H.P."/>
            <person name="Kyrpides N.C."/>
        </authorList>
    </citation>
    <scope>NUCLEOTIDE SEQUENCE [LARGE SCALE GENOMIC DNA]</scope>
    <source>
        <strain evidence="3">ATCC 43766 / DSM 16922 / JCM 21250 / NBRC 16016 / NCTC 11634 / CL345/78</strain>
    </source>
</reference>
<dbReference type="Proteomes" id="UP000008641">
    <property type="component" value="Chromosome"/>
</dbReference>
<evidence type="ECO:0000259" key="1">
    <source>
        <dbReference type="PROSITE" id="PS50943"/>
    </source>
</evidence>
<dbReference type="SUPFAM" id="SSF47413">
    <property type="entry name" value="lambda repressor-like DNA-binding domains"/>
    <property type="match status" value="1"/>
</dbReference>
<organism evidence="2 3">
    <name type="scientific">Weeksella virosa (strain ATCC 43766 / DSM 16922 / JCM 21250 / CCUG 30538 / CDC 9751 / IAM 14551 / NBRC 16016 / NCTC 11634 / CL345/78)</name>
    <dbReference type="NCBI Taxonomy" id="865938"/>
    <lineage>
        <taxon>Bacteria</taxon>
        <taxon>Pseudomonadati</taxon>
        <taxon>Bacteroidota</taxon>
        <taxon>Flavobacteriia</taxon>
        <taxon>Flavobacteriales</taxon>
        <taxon>Weeksellaceae</taxon>
        <taxon>Weeksella</taxon>
    </lineage>
</organism>
<dbReference type="EMBL" id="CP002455">
    <property type="protein sequence ID" value="ADX66986.1"/>
    <property type="molecule type" value="Genomic_DNA"/>
</dbReference>
<name>F0NXS9_WEEVC</name>
<dbReference type="PROSITE" id="PS50943">
    <property type="entry name" value="HTH_CROC1"/>
    <property type="match status" value="1"/>
</dbReference>